<protein>
    <recommendedName>
        <fullName evidence="1">Putative zinc-finger domain-containing protein</fullName>
    </recommendedName>
</protein>
<evidence type="ECO:0000313" key="3">
    <source>
        <dbReference type="Proteomes" id="UP000189670"/>
    </source>
</evidence>
<evidence type="ECO:0000259" key="1">
    <source>
        <dbReference type="Pfam" id="PF13490"/>
    </source>
</evidence>
<dbReference type="Proteomes" id="UP000189670">
    <property type="component" value="Unassembled WGS sequence"/>
</dbReference>
<accession>A0A1V1P788</accession>
<gene>
    <name evidence="2" type="ORF">OMM_08574</name>
</gene>
<evidence type="ECO:0000313" key="2">
    <source>
        <dbReference type="EMBL" id="ETR70762.1"/>
    </source>
</evidence>
<organism evidence="2 3">
    <name type="scientific">Candidatus Magnetoglobus multicellularis str. Araruama</name>
    <dbReference type="NCBI Taxonomy" id="890399"/>
    <lineage>
        <taxon>Bacteria</taxon>
        <taxon>Pseudomonadati</taxon>
        <taxon>Thermodesulfobacteriota</taxon>
        <taxon>Desulfobacteria</taxon>
        <taxon>Desulfobacterales</taxon>
        <taxon>Desulfobacteraceae</taxon>
        <taxon>Candidatus Magnetoglobus</taxon>
    </lineage>
</organism>
<feature type="domain" description="Putative zinc-finger" evidence="1">
    <location>
        <begin position="10"/>
        <end position="37"/>
    </location>
</feature>
<comment type="caution">
    <text evidence="2">The sequence shown here is derived from an EMBL/GenBank/DDBJ whole genome shotgun (WGS) entry which is preliminary data.</text>
</comment>
<dbReference type="AlphaFoldDB" id="A0A1V1P788"/>
<sequence>MKQCINENKMLDYIMGSLHPEEEKQIKAHLLTCKNCHELYLLSKYLIKDSDRVNDDTDNQIDEQYMKSTFIKIMQRSGIAIKNIFHWITEVSPPIWMATLAPSKVRDSQSNKTPSICIKKIMSRLIWNSIWKKRQPSIFPLGKN</sequence>
<dbReference type="InterPro" id="IPR027383">
    <property type="entry name" value="Znf_put"/>
</dbReference>
<name>A0A1V1P788_9BACT</name>
<dbReference type="Pfam" id="PF13490">
    <property type="entry name" value="zf-HC2"/>
    <property type="match status" value="1"/>
</dbReference>
<proteinExistence type="predicted"/>
<reference evidence="3" key="1">
    <citation type="submission" date="2012-11" db="EMBL/GenBank/DDBJ databases">
        <authorList>
            <person name="Lucero-Rivera Y.E."/>
            <person name="Tovar-Ramirez D."/>
        </authorList>
    </citation>
    <scope>NUCLEOTIDE SEQUENCE [LARGE SCALE GENOMIC DNA]</scope>
    <source>
        <strain evidence="3">Araruama</strain>
    </source>
</reference>
<dbReference type="EMBL" id="ATBP01000373">
    <property type="protein sequence ID" value="ETR70762.1"/>
    <property type="molecule type" value="Genomic_DNA"/>
</dbReference>